<dbReference type="InterPro" id="IPR036875">
    <property type="entry name" value="Znf_CCHC_sf"/>
</dbReference>
<feature type="region of interest" description="Disordered" evidence="2">
    <location>
        <begin position="250"/>
        <end position="322"/>
    </location>
</feature>
<feature type="domain" description="CCHC-type" evidence="3">
    <location>
        <begin position="335"/>
        <end position="350"/>
    </location>
</feature>
<dbReference type="EMBL" id="UNSH01000042">
    <property type="protein sequence ID" value="SZF02336.1"/>
    <property type="molecule type" value="Genomic_DNA"/>
</dbReference>
<accession>A0A383URB5</accession>
<keyword evidence="1" id="KW-0863">Zinc-finger</keyword>
<feature type="compositionally biased region" description="Basic and acidic residues" evidence="2">
    <location>
        <begin position="310"/>
        <end position="322"/>
    </location>
</feature>
<dbReference type="SUPFAM" id="SSF57756">
    <property type="entry name" value="Retrovirus zinc finger-like domains"/>
    <property type="match status" value="1"/>
</dbReference>
<keyword evidence="1" id="KW-0862">Zinc</keyword>
<protein>
    <recommendedName>
        <fullName evidence="3">CCHC-type domain-containing protein</fullName>
    </recommendedName>
</protein>
<dbReference type="PROSITE" id="PS50158">
    <property type="entry name" value="ZF_CCHC"/>
    <property type="match status" value="1"/>
</dbReference>
<dbReference type="GO" id="GO:0003676">
    <property type="term" value="F:nucleic acid binding"/>
    <property type="evidence" value="ECO:0007669"/>
    <property type="project" value="InterPro"/>
</dbReference>
<proteinExistence type="predicted"/>
<dbReference type="VEuPathDB" id="FungiDB:BLGHR1_13115"/>
<dbReference type="Proteomes" id="UP000275772">
    <property type="component" value="Unassembled WGS sequence"/>
</dbReference>
<evidence type="ECO:0000313" key="5">
    <source>
        <dbReference type="Proteomes" id="UP000275772"/>
    </source>
</evidence>
<gene>
    <name evidence="4" type="ORF">BLGHR1_13115</name>
</gene>
<evidence type="ECO:0000256" key="2">
    <source>
        <dbReference type="SAM" id="MobiDB-lite"/>
    </source>
</evidence>
<dbReference type="AlphaFoldDB" id="A0A383URB5"/>
<name>A0A383URB5_BLUHO</name>
<keyword evidence="1" id="KW-0479">Metal-binding</keyword>
<evidence type="ECO:0000256" key="1">
    <source>
        <dbReference type="PROSITE-ProRule" id="PRU00047"/>
    </source>
</evidence>
<dbReference type="InterPro" id="IPR001878">
    <property type="entry name" value="Znf_CCHC"/>
</dbReference>
<sequence length="361" mass="41746">MKTTVDVAVETTEETTRDFWAHQRLDVLLAGCTLERKQQIVHFLEYKVPADLPLRSRELPWPSWDGESETFCAFLFELEVKIEEDRHLLGSNRAVCLEMLRTLPKHKKHRVDMWFRRGGLDGNYDWRNLLEYFQEQFLGRAARMSATGDMITIRQGAIQPFHEYLKDFECKMMQCKGERWQTSNILTLLHNGLNLTLQEVLITACPPFDWDYLKWVSRVGEIASELESLPARRPPENNIACSWYLSRNEESEDVDTPEANPGMARIEENGEASHLSRINARRSNSRNVENETAVDRPSTIQGSLNAGSAAEERLTKSRAPWRPEEELTQLRLSGRCIRCGELGHISHRCPTYRSAQRPFPE</sequence>
<evidence type="ECO:0000313" key="4">
    <source>
        <dbReference type="EMBL" id="SZF02336.1"/>
    </source>
</evidence>
<organism evidence="4 5">
    <name type="scientific">Blumeria hordei</name>
    <name type="common">Barley powdery mildew</name>
    <name type="synonym">Blumeria graminis f. sp. hordei</name>
    <dbReference type="NCBI Taxonomy" id="2867405"/>
    <lineage>
        <taxon>Eukaryota</taxon>
        <taxon>Fungi</taxon>
        <taxon>Dikarya</taxon>
        <taxon>Ascomycota</taxon>
        <taxon>Pezizomycotina</taxon>
        <taxon>Leotiomycetes</taxon>
        <taxon>Erysiphales</taxon>
        <taxon>Erysiphaceae</taxon>
        <taxon>Blumeria</taxon>
    </lineage>
</organism>
<evidence type="ECO:0000259" key="3">
    <source>
        <dbReference type="PROSITE" id="PS50158"/>
    </source>
</evidence>
<dbReference type="GO" id="GO:0008270">
    <property type="term" value="F:zinc ion binding"/>
    <property type="evidence" value="ECO:0007669"/>
    <property type="project" value="UniProtKB-KW"/>
</dbReference>
<reference evidence="4 5" key="1">
    <citation type="submission" date="2017-11" db="EMBL/GenBank/DDBJ databases">
        <authorList>
            <person name="Kracher B."/>
        </authorList>
    </citation>
    <scope>NUCLEOTIDE SEQUENCE [LARGE SCALE GENOMIC DNA]</scope>
    <source>
        <strain evidence="4 5">RACE1</strain>
    </source>
</reference>